<name>A0AAQ3THL5_PASNO</name>
<dbReference type="GO" id="GO:0016853">
    <property type="term" value="F:isomerase activity"/>
    <property type="evidence" value="ECO:0007669"/>
    <property type="project" value="UniProtKB-KW"/>
</dbReference>
<evidence type="ECO:0000313" key="4">
    <source>
        <dbReference type="Proteomes" id="UP001341281"/>
    </source>
</evidence>
<sequence length="564" mass="59982">MGKNGIQYAVVDAFAAEPFKGNPAAVCLLEDGDKAADERWMQSVAAEFNISETAFLLRDSSGAAGAAPRFQLRWFTPAAEVALCGHATLASAHFLFTSVLAEQETLIEFSTKSGILTARKVPAPESTGVSGEGKLFIELDFPMIDLVDCHAAELPSIPETLNGASVVTVHKSATAGDLIVELSSGKEVADIIPNIHEIKKCSGRGVIVTGPAPAGSGYDFFTRFFCPKFGIDENRYLAETEKNVVMELEFLSVGLVEKIQYFQRDVVAVVVAHAQVDAFTAEPFKGNPAAVCLLEDASKAADERWMQSVAAEFNLSDTAFLLRDDSSAATGAAPRFQLRWFAPATELKLCGHATLAAAHFLFTSVLAAQETLIEFSTKSGILTARKVPAPETASAGVSGEGKLFIELDFPMIDLVDCPPDELPSIPETLNGASIVSVHKSSTAGDLVVELSSGKEVADIIPNFHEIKTCSGRGVVITGPAPSGSGYNFFTRFFCPKFGVDEDPVCGSAHCALAPYWGGKLGKQKLTAFQASPRSGILHLELEVAGRRVRIQGEAITVMTGTLLA</sequence>
<dbReference type="PANTHER" id="PTHR13774:SF17">
    <property type="entry name" value="PHENAZINE BIOSYNTHESIS-LIKE DOMAIN-CONTAINING PROTEIN"/>
    <property type="match status" value="1"/>
</dbReference>
<dbReference type="SUPFAM" id="SSF54506">
    <property type="entry name" value="Diaminopimelate epimerase-like"/>
    <property type="match status" value="2"/>
</dbReference>
<protein>
    <submittedName>
        <fullName evidence="3">Uncharacterized protein</fullName>
    </submittedName>
</protein>
<dbReference type="EMBL" id="CP144748">
    <property type="protein sequence ID" value="WVZ71672.1"/>
    <property type="molecule type" value="Genomic_DNA"/>
</dbReference>
<evidence type="ECO:0000256" key="1">
    <source>
        <dbReference type="ARBA" id="ARBA00008270"/>
    </source>
</evidence>
<proteinExistence type="inferred from homology"/>
<comment type="similarity">
    <text evidence="1">Belongs to the PhzF family.</text>
</comment>
<dbReference type="PANTHER" id="PTHR13774">
    <property type="entry name" value="PHENAZINE BIOSYNTHESIS PROTEIN"/>
    <property type="match status" value="1"/>
</dbReference>
<organism evidence="3 4">
    <name type="scientific">Paspalum notatum var. saurae</name>
    <dbReference type="NCBI Taxonomy" id="547442"/>
    <lineage>
        <taxon>Eukaryota</taxon>
        <taxon>Viridiplantae</taxon>
        <taxon>Streptophyta</taxon>
        <taxon>Embryophyta</taxon>
        <taxon>Tracheophyta</taxon>
        <taxon>Spermatophyta</taxon>
        <taxon>Magnoliopsida</taxon>
        <taxon>Liliopsida</taxon>
        <taxon>Poales</taxon>
        <taxon>Poaceae</taxon>
        <taxon>PACMAD clade</taxon>
        <taxon>Panicoideae</taxon>
        <taxon>Andropogonodae</taxon>
        <taxon>Paspaleae</taxon>
        <taxon>Paspalinae</taxon>
        <taxon>Paspalum</taxon>
    </lineage>
</organism>
<evidence type="ECO:0000256" key="2">
    <source>
        <dbReference type="ARBA" id="ARBA00023235"/>
    </source>
</evidence>
<evidence type="ECO:0000313" key="3">
    <source>
        <dbReference type="EMBL" id="WVZ71672.1"/>
    </source>
</evidence>
<keyword evidence="4" id="KW-1185">Reference proteome</keyword>
<dbReference type="AlphaFoldDB" id="A0AAQ3THL5"/>
<gene>
    <name evidence="3" type="ORF">U9M48_020233</name>
</gene>
<dbReference type="InterPro" id="IPR003719">
    <property type="entry name" value="Phenazine_PhzF-like"/>
</dbReference>
<accession>A0AAQ3THL5</accession>
<dbReference type="Proteomes" id="UP001341281">
    <property type="component" value="Chromosome 04"/>
</dbReference>
<dbReference type="Gene3D" id="3.10.310.10">
    <property type="entry name" value="Diaminopimelate Epimerase, Chain A, domain 1"/>
    <property type="match status" value="4"/>
</dbReference>
<dbReference type="GO" id="GO:0005737">
    <property type="term" value="C:cytoplasm"/>
    <property type="evidence" value="ECO:0007669"/>
    <property type="project" value="TreeGrafter"/>
</dbReference>
<reference evidence="3 4" key="1">
    <citation type="submission" date="2024-02" db="EMBL/GenBank/DDBJ databases">
        <title>High-quality chromosome-scale genome assembly of Pensacola bahiagrass (Paspalum notatum Flugge var. saurae).</title>
        <authorList>
            <person name="Vega J.M."/>
            <person name="Podio M."/>
            <person name="Orjuela J."/>
            <person name="Siena L.A."/>
            <person name="Pessino S.C."/>
            <person name="Combes M.C."/>
            <person name="Mariac C."/>
            <person name="Albertini E."/>
            <person name="Pupilli F."/>
            <person name="Ortiz J.P.A."/>
            <person name="Leblanc O."/>
        </authorList>
    </citation>
    <scope>NUCLEOTIDE SEQUENCE [LARGE SCALE GENOMIC DNA]</scope>
    <source>
        <strain evidence="3">R1</strain>
        <tissue evidence="3">Leaf</tissue>
    </source>
</reference>
<keyword evidence="2" id="KW-0413">Isomerase</keyword>
<dbReference type="Pfam" id="PF02567">
    <property type="entry name" value="PhzC-PhzF"/>
    <property type="match status" value="2"/>
</dbReference>
<dbReference type="NCBIfam" id="TIGR00654">
    <property type="entry name" value="PhzF_family"/>
    <property type="match status" value="1"/>
</dbReference>